<feature type="active site" description="Nucleophile" evidence="7">
    <location>
        <position position="480"/>
    </location>
</feature>
<comment type="caution">
    <text evidence="10">The sequence shown here is derived from an EMBL/GenBank/DDBJ whole genome shotgun (WGS) entry which is preliminary data.</text>
</comment>
<keyword evidence="6 7" id="KW-0961">Cell wall biogenesis/degradation</keyword>
<dbReference type="PANTHER" id="PTHR41533:SF2">
    <property type="entry name" value="BLR7131 PROTEIN"/>
    <property type="match status" value="1"/>
</dbReference>
<dbReference type="PROSITE" id="PS52029">
    <property type="entry name" value="LD_TPASE"/>
    <property type="match status" value="1"/>
</dbReference>
<evidence type="ECO:0000256" key="2">
    <source>
        <dbReference type="ARBA" id="ARBA00005992"/>
    </source>
</evidence>
<dbReference type="CDD" id="cd16913">
    <property type="entry name" value="YkuD_like"/>
    <property type="match status" value="1"/>
</dbReference>
<evidence type="ECO:0000256" key="8">
    <source>
        <dbReference type="SAM" id="MobiDB-lite"/>
    </source>
</evidence>
<feature type="domain" description="L,D-TPase catalytic" evidence="9">
    <location>
        <begin position="326"/>
        <end position="508"/>
    </location>
</feature>
<dbReference type="EMBL" id="QPJY01000018">
    <property type="protein sequence ID" value="RCX22391.1"/>
    <property type="molecule type" value="Genomic_DNA"/>
</dbReference>
<dbReference type="Gene3D" id="1.10.101.10">
    <property type="entry name" value="PGBD-like superfamily/PGBD"/>
    <property type="match status" value="1"/>
</dbReference>
<name>A0A369BLW8_9GAMM</name>
<evidence type="ECO:0000256" key="5">
    <source>
        <dbReference type="ARBA" id="ARBA00022984"/>
    </source>
</evidence>
<dbReference type="InterPro" id="IPR002477">
    <property type="entry name" value="Peptidoglycan-bd-like"/>
</dbReference>
<dbReference type="Pfam" id="PF20142">
    <property type="entry name" value="Scaffold"/>
    <property type="match status" value="1"/>
</dbReference>
<dbReference type="Gene3D" id="2.40.440.10">
    <property type="entry name" value="L,D-transpeptidase catalytic domain-like"/>
    <property type="match status" value="1"/>
</dbReference>
<dbReference type="GO" id="GO:0016740">
    <property type="term" value="F:transferase activity"/>
    <property type="evidence" value="ECO:0007669"/>
    <property type="project" value="UniProtKB-KW"/>
</dbReference>
<reference evidence="10 11" key="1">
    <citation type="submission" date="2018-07" db="EMBL/GenBank/DDBJ databases">
        <title>Genomic Encyclopedia of Type Strains, Phase IV (KMG-IV): sequencing the most valuable type-strain genomes for metagenomic binning, comparative biology and taxonomic classification.</title>
        <authorList>
            <person name="Goeker M."/>
        </authorList>
    </citation>
    <scope>NUCLEOTIDE SEQUENCE [LARGE SCALE GENOMIC DNA]</scope>
    <source>
        <strain evidence="10 11">DSM 26407</strain>
    </source>
</reference>
<dbReference type="GO" id="GO:0009252">
    <property type="term" value="P:peptidoglycan biosynthetic process"/>
    <property type="evidence" value="ECO:0007669"/>
    <property type="project" value="UniProtKB-UniPathway"/>
</dbReference>
<evidence type="ECO:0000256" key="1">
    <source>
        <dbReference type="ARBA" id="ARBA00004752"/>
    </source>
</evidence>
<keyword evidence="4 7" id="KW-0133">Cell shape</keyword>
<dbReference type="AlphaFoldDB" id="A0A369BLW8"/>
<feature type="active site" description="Proton donor/acceptor" evidence="7">
    <location>
        <position position="461"/>
    </location>
</feature>
<evidence type="ECO:0000256" key="4">
    <source>
        <dbReference type="ARBA" id="ARBA00022960"/>
    </source>
</evidence>
<gene>
    <name evidence="10" type="ORF">DFQ59_1184</name>
</gene>
<evidence type="ECO:0000313" key="11">
    <source>
        <dbReference type="Proteomes" id="UP000252707"/>
    </source>
</evidence>
<dbReference type="Pfam" id="PF03734">
    <property type="entry name" value="YkuD"/>
    <property type="match status" value="1"/>
</dbReference>
<protein>
    <submittedName>
        <fullName evidence="10">Murein L,D-transpeptidase YcbB/YkuD</fullName>
    </submittedName>
</protein>
<dbReference type="InterPro" id="IPR045380">
    <property type="entry name" value="LD_TPept_scaffold_dom"/>
</dbReference>
<dbReference type="InterPro" id="IPR036366">
    <property type="entry name" value="PGBDSf"/>
</dbReference>
<dbReference type="PANTHER" id="PTHR41533">
    <property type="entry name" value="L,D-TRANSPEPTIDASE HI_1667-RELATED"/>
    <property type="match status" value="1"/>
</dbReference>
<proteinExistence type="inferred from homology"/>
<dbReference type="UniPathway" id="UPA00219"/>
<evidence type="ECO:0000313" key="10">
    <source>
        <dbReference type="EMBL" id="RCX22391.1"/>
    </source>
</evidence>
<organism evidence="10 11">
    <name type="scientific">Thioalbus denitrificans</name>
    <dbReference type="NCBI Taxonomy" id="547122"/>
    <lineage>
        <taxon>Bacteria</taxon>
        <taxon>Pseudomonadati</taxon>
        <taxon>Pseudomonadota</taxon>
        <taxon>Gammaproteobacteria</taxon>
        <taxon>Chromatiales</taxon>
        <taxon>Ectothiorhodospiraceae</taxon>
        <taxon>Thioalbus</taxon>
    </lineage>
</organism>
<feature type="region of interest" description="Disordered" evidence="8">
    <location>
        <begin position="37"/>
        <end position="56"/>
    </location>
</feature>
<dbReference type="GO" id="GO:0008360">
    <property type="term" value="P:regulation of cell shape"/>
    <property type="evidence" value="ECO:0007669"/>
    <property type="project" value="UniProtKB-UniRule"/>
</dbReference>
<dbReference type="InterPro" id="IPR052905">
    <property type="entry name" value="LD-transpeptidase_YkuD-like"/>
</dbReference>
<dbReference type="Proteomes" id="UP000252707">
    <property type="component" value="Unassembled WGS sequence"/>
</dbReference>
<dbReference type="SUPFAM" id="SSF47090">
    <property type="entry name" value="PGBD-like"/>
    <property type="match status" value="1"/>
</dbReference>
<dbReference type="Pfam" id="PF01471">
    <property type="entry name" value="PG_binding_1"/>
    <property type="match status" value="1"/>
</dbReference>
<keyword evidence="5 7" id="KW-0573">Peptidoglycan synthesis</keyword>
<accession>A0A369BLW8</accession>
<dbReference type="InterPro" id="IPR036365">
    <property type="entry name" value="PGBD-like_sf"/>
</dbReference>
<dbReference type="SUPFAM" id="SSF141523">
    <property type="entry name" value="L,D-transpeptidase catalytic domain-like"/>
    <property type="match status" value="1"/>
</dbReference>
<evidence type="ECO:0000256" key="3">
    <source>
        <dbReference type="ARBA" id="ARBA00022679"/>
    </source>
</evidence>
<comment type="pathway">
    <text evidence="1 7">Cell wall biogenesis; peptidoglycan biosynthesis.</text>
</comment>
<keyword evidence="11" id="KW-1185">Reference proteome</keyword>
<dbReference type="GO" id="GO:0004180">
    <property type="term" value="F:carboxypeptidase activity"/>
    <property type="evidence" value="ECO:0007669"/>
    <property type="project" value="UniProtKB-ARBA"/>
</dbReference>
<sequence length="562" mass="63475">MDMDMKPAAVDRRPTSAGRHLFLMLWLLLGVASAAPAVTTPPEPVRPEPGEAAGPAGTLLEPRLVGLLTLYTPREVERFYAERDWRPFWIDRDGPTAAARSLLEAVRASGDEGLNPAEYHLPEIEPLLLATPLNGADAARLELLFSDAFLVLARHLAEGRRRPADVDPDWHIPVQAGNPGDLLRQVAAGRPVSGALDSQRPAHPGYRRLREALVRYRALADSGGWPELPAGEKLESGMRDARVPILRHRLQITGDAPSRLPADPELFDGELDAAVRAFQSRHGLEVDGVVGRRTRAALAASARERVRQLVINLERWRWLPRDFGPRHIQVNVAAFELEYLERDQPPLDMKVIIGRTYRSTPAFTQRMTYLELNPYWNVPKRIARLDLLPKLERDPEYFDRQGIRILSDWSANAEVIPPAEMEWEPGSGRAFPYRLQQLPGPLNALGRIKFMLPNRFDIYLHDTPSRNLFQRTVRTFSSGCIRLEKPIELALRVLEGSSWNEASLLEAIDSGEHRIISLPRSIPVYLVYLTAWVDAAGVVNFRNDIYDRDRRMEQALFGYPRH</sequence>
<dbReference type="InterPro" id="IPR038063">
    <property type="entry name" value="Transpep_catalytic_dom"/>
</dbReference>
<evidence type="ECO:0000256" key="7">
    <source>
        <dbReference type="PROSITE-ProRule" id="PRU01373"/>
    </source>
</evidence>
<evidence type="ECO:0000256" key="6">
    <source>
        <dbReference type="ARBA" id="ARBA00023316"/>
    </source>
</evidence>
<dbReference type="InterPro" id="IPR005490">
    <property type="entry name" value="LD_TPept_cat_dom"/>
</dbReference>
<evidence type="ECO:0000259" key="9">
    <source>
        <dbReference type="PROSITE" id="PS52029"/>
    </source>
</evidence>
<keyword evidence="3" id="KW-0808">Transferase</keyword>
<comment type="similarity">
    <text evidence="2">Belongs to the YkuD family.</text>
</comment>
<dbReference type="GO" id="GO:0071555">
    <property type="term" value="P:cell wall organization"/>
    <property type="evidence" value="ECO:0007669"/>
    <property type="project" value="UniProtKB-UniRule"/>
</dbReference>